<comment type="catalytic activity">
    <reaction evidence="1">
        <text>S-ubiquitinyl-[E2 ubiquitin-conjugating enzyme]-L-cysteine + [acceptor protein]-L-lysine = [E2 ubiquitin-conjugating enzyme]-L-cysteine + N(6)-ubiquitinyl-[acceptor protein]-L-lysine.</text>
        <dbReference type="EC" id="2.3.2.27"/>
    </reaction>
</comment>
<feature type="transmembrane region" description="Helical" evidence="17">
    <location>
        <begin position="65"/>
        <end position="83"/>
    </location>
</feature>
<keyword evidence="10" id="KW-0833">Ubl conjugation pathway</keyword>
<keyword evidence="9 15" id="KW-0863">Zinc-finger</keyword>
<dbReference type="GO" id="GO:0061630">
    <property type="term" value="F:ubiquitin protein ligase activity"/>
    <property type="evidence" value="ECO:0007669"/>
    <property type="project" value="UniProtKB-EC"/>
</dbReference>
<feature type="transmembrane region" description="Helical" evidence="17">
    <location>
        <begin position="247"/>
        <end position="267"/>
    </location>
</feature>
<keyword evidence="6 19" id="KW-0808">Transferase</keyword>
<dbReference type="EMBL" id="BDSP01000152">
    <property type="protein sequence ID" value="GAX20890.1"/>
    <property type="molecule type" value="Genomic_DNA"/>
</dbReference>
<evidence type="ECO:0000256" key="7">
    <source>
        <dbReference type="ARBA" id="ARBA00022692"/>
    </source>
</evidence>
<keyword evidence="14 17" id="KW-0472">Membrane</keyword>
<reference evidence="19 20" key="1">
    <citation type="journal article" date="2015" name="Plant Cell">
        <title>Oil accumulation by the oleaginous diatom Fistulifera solaris as revealed by the genome and transcriptome.</title>
        <authorList>
            <person name="Tanaka T."/>
            <person name="Maeda Y."/>
            <person name="Veluchamy A."/>
            <person name="Tanaka M."/>
            <person name="Abida H."/>
            <person name="Marechal E."/>
            <person name="Bowler C."/>
            <person name="Muto M."/>
            <person name="Sunaga Y."/>
            <person name="Tanaka M."/>
            <person name="Yoshino T."/>
            <person name="Taniguchi T."/>
            <person name="Fukuda Y."/>
            <person name="Nemoto M."/>
            <person name="Matsumoto M."/>
            <person name="Wong P.S."/>
            <person name="Aburatani S."/>
            <person name="Fujibuchi W."/>
        </authorList>
    </citation>
    <scope>NUCLEOTIDE SEQUENCE [LARGE SCALE GENOMIC DNA]</scope>
    <source>
        <strain evidence="19 20">JPCC DA0580</strain>
    </source>
</reference>
<dbReference type="InterPro" id="IPR050731">
    <property type="entry name" value="HRD1_E3_ubiq-ligases"/>
</dbReference>
<dbReference type="Pfam" id="PF13639">
    <property type="entry name" value="zf-RING_2"/>
    <property type="match status" value="1"/>
</dbReference>
<keyword evidence="8" id="KW-0479">Metal-binding</keyword>
<dbReference type="OrthoDB" id="7759664at2759"/>
<dbReference type="InterPro" id="IPR057992">
    <property type="entry name" value="TPR_SYVN1_N"/>
</dbReference>
<evidence type="ECO:0000256" key="10">
    <source>
        <dbReference type="ARBA" id="ARBA00022786"/>
    </source>
</evidence>
<evidence type="ECO:0000256" key="1">
    <source>
        <dbReference type="ARBA" id="ARBA00000900"/>
    </source>
</evidence>
<evidence type="ECO:0000256" key="5">
    <source>
        <dbReference type="ARBA" id="ARBA00012483"/>
    </source>
</evidence>
<name>A0A1Z5K3R7_FISSO</name>
<comment type="subcellular location">
    <subcellularLocation>
        <location evidence="2">Endoplasmic reticulum membrane</location>
        <topology evidence="2">Multi-pass membrane protein</topology>
    </subcellularLocation>
</comment>
<keyword evidence="20" id="KW-1185">Reference proteome</keyword>
<feature type="transmembrane region" description="Helical" evidence="17">
    <location>
        <begin position="312"/>
        <end position="331"/>
    </location>
</feature>
<comment type="caution">
    <text evidence="19">The sequence shown here is derived from an EMBL/GenBank/DDBJ whole genome shotgun (WGS) entry which is preliminary data.</text>
</comment>
<dbReference type="InterPro" id="IPR001841">
    <property type="entry name" value="Znf_RING"/>
</dbReference>
<feature type="compositionally biased region" description="Basic and acidic residues" evidence="16">
    <location>
        <begin position="7"/>
        <end position="25"/>
    </location>
</feature>
<dbReference type="PROSITE" id="PS50089">
    <property type="entry name" value="ZF_RING_2"/>
    <property type="match status" value="1"/>
</dbReference>
<comment type="pathway">
    <text evidence="3">Protein modification; protein ubiquitination.</text>
</comment>
<dbReference type="CDD" id="cd16479">
    <property type="entry name" value="RING-H2_synoviolin"/>
    <property type="match status" value="1"/>
</dbReference>
<sequence>MSAETEDLVHEEERRQREREEEMERMLLAQEHGQEDTMNPPQEEEPPLPELNEQPPEASHSPPKLSYRQASFMAAAALIFHAFRSREQYYLAAVYLSSSKWAYVILGNALIASLTAVFDGFTAVFLSGLRLQEAEGLQDYFRWNVTETCIALTMFRAELSLSTAIEFLILILVKCLHQVAMMREQLLRVTEDAVVPWSDNGLLARIPVIRKGHAKLFAFLLLLQLLDLWVVQRAVTILIQKGPSVNILFAFEAAISLVSAWSHLLLWSLHVLDGLLHYGHDQLQSIVFRHILHPWREYKATLTFAVELQAQAIQFLFYLTFFSIVLTYYGMPINLFREVYVSFSALRERLNAFFKYRRLMANMNRFAAASDEELEEQGSVCIICRDEMTVRDCKRLPGCRHIFHKSCLREWLVQQQSCPTCRTDISTMQAQEAAANAAQQRGEEQVIAEADDSQGIQNATDIKQEAVPANNVNTQQQHKNESDTLPEGLMKTETNALESFSMPSGRTVVLLRVSSPLGTPVTRSDGSFVRFIPSGLLVLGLPERMSRHGLQLIKVPDGWIPESTVDRLSEIERPDGE</sequence>
<dbReference type="GO" id="GO:0043161">
    <property type="term" value="P:proteasome-mediated ubiquitin-dependent protein catabolic process"/>
    <property type="evidence" value="ECO:0007669"/>
    <property type="project" value="TreeGrafter"/>
</dbReference>
<organism evidence="19 20">
    <name type="scientific">Fistulifera solaris</name>
    <name type="common">Oleaginous diatom</name>
    <dbReference type="NCBI Taxonomy" id="1519565"/>
    <lineage>
        <taxon>Eukaryota</taxon>
        <taxon>Sar</taxon>
        <taxon>Stramenopiles</taxon>
        <taxon>Ochrophyta</taxon>
        <taxon>Bacillariophyta</taxon>
        <taxon>Bacillariophyceae</taxon>
        <taxon>Bacillariophycidae</taxon>
        <taxon>Naviculales</taxon>
        <taxon>Naviculaceae</taxon>
        <taxon>Fistulifera</taxon>
    </lineage>
</organism>
<proteinExistence type="inferred from homology"/>
<dbReference type="SUPFAM" id="SSF57850">
    <property type="entry name" value="RING/U-box"/>
    <property type="match status" value="1"/>
</dbReference>
<dbReference type="GO" id="GO:0036503">
    <property type="term" value="P:ERAD pathway"/>
    <property type="evidence" value="ECO:0007669"/>
    <property type="project" value="TreeGrafter"/>
</dbReference>
<evidence type="ECO:0000313" key="20">
    <source>
        <dbReference type="Proteomes" id="UP000198406"/>
    </source>
</evidence>
<protein>
    <recommendedName>
        <fullName evidence="5">RING-type E3 ubiquitin transferase</fullName>
        <ecNumber evidence="5">2.3.2.27</ecNumber>
    </recommendedName>
</protein>
<feature type="region of interest" description="Disordered" evidence="16">
    <location>
        <begin position="468"/>
        <end position="487"/>
    </location>
</feature>
<evidence type="ECO:0000256" key="16">
    <source>
        <dbReference type="SAM" id="MobiDB-lite"/>
    </source>
</evidence>
<keyword evidence="12" id="KW-0862">Zinc</keyword>
<evidence type="ECO:0000256" key="15">
    <source>
        <dbReference type="PROSITE-ProRule" id="PRU00175"/>
    </source>
</evidence>
<evidence type="ECO:0000256" key="11">
    <source>
        <dbReference type="ARBA" id="ARBA00022824"/>
    </source>
</evidence>
<evidence type="ECO:0000256" key="17">
    <source>
        <dbReference type="SAM" id="Phobius"/>
    </source>
</evidence>
<evidence type="ECO:0000256" key="2">
    <source>
        <dbReference type="ARBA" id="ARBA00004477"/>
    </source>
</evidence>
<dbReference type="PANTHER" id="PTHR22763:SF184">
    <property type="entry name" value="E3 UBIQUITIN-PROTEIN LIGASE SYNOVIOLIN"/>
    <property type="match status" value="1"/>
</dbReference>
<dbReference type="GO" id="GO:0005789">
    <property type="term" value="C:endoplasmic reticulum membrane"/>
    <property type="evidence" value="ECO:0007669"/>
    <property type="project" value="UniProtKB-SubCell"/>
</dbReference>
<dbReference type="AlphaFoldDB" id="A0A1Z5K3R7"/>
<dbReference type="Pfam" id="PF25563">
    <property type="entry name" value="TPR_SYVN1_N"/>
    <property type="match status" value="1"/>
</dbReference>
<evidence type="ECO:0000256" key="12">
    <source>
        <dbReference type="ARBA" id="ARBA00022833"/>
    </source>
</evidence>
<feature type="transmembrane region" description="Helical" evidence="17">
    <location>
        <begin position="103"/>
        <end position="130"/>
    </location>
</feature>
<keyword evidence="19" id="KW-0012">Acyltransferase</keyword>
<evidence type="ECO:0000256" key="6">
    <source>
        <dbReference type="ARBA" id="ARBA00022679"/>
    </source>
</evidence>
<dbReference type="InterPro" id="IPR013083">
    <property type="entry name" value="Znf_RING/FYVE/PHD"/>
</dbReference>
<evidence type="ECO:0000256" key="4">
    <source>
        <dbReference type="ARBA" id="ARBA00010089"/>
    </source>
</evidence>
<gene>
    <name evidence="19" type="ORF">FisN_7Hh211</name>
</gene>
<dbReference type="FunCoup" id="A0A1Z5K3R7">
    <property type="interactions" value="361"/>
</dbReference>
<dbReference type="Proteomes" id="UP000198406">
    <property type="component" value="Unassembled WGS sequence"/>
</dbReference>
<dbReference type="SMART" id="SM00184">
    <property type="entry name" value="RING"/>
    <property type="match status" value="1"/>
</dbReference>
<dbReference type="InParanoid" id="A0A1Z5K3R7"/>
<accession>A0A1Z5K3R7</accession>
<feature type="domain" description="RING-type" evidence="18">
    <location>
        <begin position="381"/>
        <end position="422"/>
    </location>
</feature>
<dbReference type="GO" id="GO:0008270">
    <property type="term" value="F:zinc ion binding"/>
    <property type="evidence" value="ECO:0007669"/>
    <property type="project" value="UniProtKB-KW"/>
</dbReference>
<evidence type="ECO:0000256" key="9">
    <source>
        <dbReference type="ARBA" id="ARBA00022771"/>
    </source>
</evidence>
<dbReference type="InterPro" id="IPR058051">
    <property type="entry name" value="Znf_RING_synoviolin"/>
</dbReference>
<evidence type="ECO:0000313" key="19">
    <source>
        <dbReference type="EMBL" id="GAX20890.1"/>
    </source>
</evidence>
<evidence type="ECO:0000256" key="3">
    <source>
        <dbReference type="ARBA" id="ARBA00004906"/>
    </source>
</evidence>
<evidence type="ECO:0000256" key="14">
    <source>
        <dbReference type="ARBA" id="ARBA00023136"/>
    </source>
</evidence>
<evidence type="ECO:0000256" key="8">
    <source>
        <dbReference type="ARBA" id="ARBA00022723"/>
    </source>
</evidence>
<dbReference type="Gene3D" id="3.30.40.10">
    <property type="entry name" value="Zinc/RING finger domain, C3HC4 (zinc finger)"/>
    <property type="match status" value="1"/>
</dbReference>
<feature type="region of interest" description="Disordered" evidence="16">
    <location>
        <begin position="1"/>
        <end position="64"/>
    </location>
</feature>
<evidence type="ECO:0000259" key="18">
    <source>
        <dbReference type="PROSITE" id="PS50089"/>
    </source>
</evidence>
<keyword evidence="13 17" id="KW-1133">Transmembrane helix</keyword>
<feature type="transmembrane region" description="Helical" evidence="17">
    <location>
        <begin position="150"/>
        <end position="173"/>
    </location>
</feature>
<evidence type="ECO:0000256" key="13">
    <source>
        <dbReference type="ARBA" id="ARBA00022989"/>
    </source>
</evidence>
<comment type="similarity">
    <text evidence="4">Belongs to the HRD1 family.</text>
</comment>
<dbReference type="PANTHER" id="PTHR22763">
    <property type="entry name" value="RING ZINC FINGER PROTEIN"/>
    <property type="match status" value="1"/>
</dbReference>
<keyword evidence="7 17" id="KW-0812">Transmembrane</keyword>
<keyword evidence="11" id="KW-0256">Endoplasmic reticulum</keyword>
<dbReference type="EC" id="2.3.2.27" evidence="5"/>